<evidence type="ECO:0000256" key="2">
    <source>
        <dbReference type="ARBA" id="ARBA00009765"/>
    </source>
</evidence>
<dbReference type="PANTHER" id="PTHR46494">
    <property type="entry name" value="CORA FAMILY METAL ION TRANSPORTER (EUROFUNG)"/>
    <property type="match status" value="1"/>
</dbReference>
<dbReference type="GO" id="GO:0015087">
    <property type="term" value="F:cobalt ion transmembrane transporter activity"/>
    <property type="evidence" value="ECO:0007669"/>
    <property type="project" value="TreeGrafter"/>
</dbReference>
<reference evidence="9 10" key="1">
    <citation type="submission" date="2019-02" db="EMBL/GenBank/DDBJ databases">
        <title>Kribbella capetownensis sp. nov. and Kribbella speibonae sp. nov., isolated from soil.</title>
        <authorList>
            <person name="Curtis S.M."/>
            <person name="Norton I."/>
            <person name="Everest G.J."/>
            <person name="Meyers P.R."/>
        </authorList>
    </citation>
    <scope>NUCLEOTIDE SEQUENCE [LARGE SCALE GENOMIC DNA]</scope>
    <source>
        <strain evidence="9 10">KCTC 29219</strain>
    </source>
</reference>
<evidence type="ECO:0000256" key="4">
    <source>
        <dbReference type="ARBA" id="ARBA00022475"/>
    </source>
</evidence>
<evidence type="ECO:0000256" key="3">
    <source>
        <dbReference type="ARBA" id="ARBA00022448"/>
    </source>
</evidence>
<evidence type="ECO:0000256" key="5">
    <source>
        <dbReference type="ARBA" id="ARBA00022692"/>
    </source>
</evidence>
<dbReference type="Gene3D" id="3.30.460.20">
    <property type="entry name" value="CorA soluble domain-like"/>
    <property type="match status" value="1"/>
</dbReference>
<comment type="subcellular location">
    <subcellularLocation>
        <location evidence="1">Cell membrane</location>
        <topology evidence="1">Multi-pass membrane protein</topology>
    </subcellularLocation>
</comment>
<organism evidence="9 10">
    <name type="scientific">Kribbella soli</name>
    <dbReference type="NCBI Taxonomy" id="1124743"/>
    <lineage>
        <taxon>Bacteria</taxon>
        <taxon>Bacillati</taxon>
        <taxon>Actinomycetota</taxon>
        <taxon>Actinomycetes</taxon>
        <taxon>Propionibacteriales</taxon>
        <taxon>Kribbellaceae</taxon>
        <taxon>Kribbella</taxon>
    </lineage>
</organism>
<dbReference type="RefSeq" id="WP_131335686.1">
    <property type="nucleotide sequence ID" value="NZ_SJJZ01000001.1"/>
</dbReference>
<evidence type="ECO:0000313" key="9">
    <source>
        <dbReference type="EMBL" id="TCC11237.1"/>
    </source>
</evidence>
<keyword evidence="5 8" id="KW-0812">Transmembrane</keyword>
<evidence type="ECO:0000256" key="6">
    <source>
        <dbReference type="ARBA" id="ARBA00022989"/>
    </source>
</evidence>
<evidence type="ECO:0000256" key="1">
    <source>
        <dbReference type="ARBA" id="ARBA00004651"/>
    </source>
</evidence>
<feature type="transmembrane region" description="Helical" evidence="8">
    <location>
        <begin position="270"/>
        <end position="292"/>
    </location>
</feature>
<dbReference type="SUPFAM" id="SSF143865">
    <property type="entry name" value="CorA soluble domain-like"/>
    <property type="match status" value="1"/>
</dbReference>
<comment type="caution">
    <text evidence="9">The sequence shown here is derived from an EMBL/GenBank/DDBJ whole genome shotgun (WGS) entry which is preliminary data.</text>
</comment>
<dbReference type="InterPro" id="IPR002523">
    <property type="entry name" value="MgTranspt_CorA/ZnTranspt_ZntB"/>
</dbReference>
<dbReference type="Gene3D" id="1.20.58.340">
    <property type="entry name" value="Magnesium transport protein CorA, transmembrane region"/>
    <property type="match status" value="2"/>
</dbReference>
<dbReference type="CDD" id="cd12830">
    <property type="entry name" value="MtCorA-like"/>
    <property type="match status" value="1"/>
</dbReference>
<sequence>MIIDCAYYRDGRRQHVEAMSVADAAASCRAGGFVWLGMYEPTAEELTEVRESFGLHELAVEDAQTFHLRPKVEPYEGDVRLVILRTARYDDEREEVDFGEVSVFVGPAFVITVRQGVASDLHGARIRLEQRPELLECGTSSVLWAILDQVVDGYGPVVAELERDIEEVERTVFAGSVAPTERIYFLRREVTDFYRAVHPLLAVLATLERGARDTDLLPYFRDVHDHLVLVNEEVAAQRDLLATVLEANMAVIGVEQTKVSVRQNATIEQLTILATVFLPLTFVTGFFGQNFAWLVDHIGAEWDFLVLGVGGLLVPCIALAIWFRRQRAARREAA</sequence>
<dbReference type="GO" id="GO:0050897">
    <property type="term" value="F:cobalt ion binding"/>
    <property type="evidence" value="ECO:0007669"/>
    <property type="project" value="TreeGrafter"/>
</dbReference>
<dbReference type="GO" id="GO:0015095">
    <property type="term" value="F:magnesium ion transmembrane transporter activity"/>
    <property type="evidence" value="ECO:0007669"/>
    <property type="project" value="TreeGrafter"/>
</dbReference>
<keyword evidence="4" id="KW-1003">Cell membrane</keyword>
<dbReference type="AlphaFoldDB" id="A0A4R0HIQ1"/>
<gene>
    <name evidence="9" type="ORF">E0H45_08095</name>
</gene>
<keyword evidence="10" id="KW-1185">Reference proteome</keyword>
<comment type="similarity">
    <text evidence="2">Belongs to the CorA metal ion transporter (MIT) (TC 1.A.35) family.</text>
</comment>
<dbReference type="PANTHER" id="PTHR46494:SF1">
    <property type="entry name" value="CORA FAMILY METAL ION TRANSPORTER (EUROFUNG)"/>
    <property type="match status" value="1"/>
</dbReference>
<dbReference type="OrthoDB" id="9803416at2"/>
<dbReference type="Pfam" id="PF01544">
    <property type="entry name" value="CorA"/>
    <property type="match status" value="1"/>
</dbReference>
<protein>
    <submittedName>
        <fullName evidence="9">Magnesium and cobalt transport protein CorA</fullName>
    </submittedName>
</protein>
<keyword evidence="3" id="KW-0813">Transport</keyword>
<dbReference type="EMBL" id="SJJZ01000001">
    <property type="protein sequence ID" value="TCC11237.1"/>
    <property type="molecule type" value="Genomic_DNA"/>
</dbReference>
<dbReference type="InterPro" id="IPR045861">
    <property type="entry name" value="CorA_cytoplasmic_dom"/>
</dbReference>
<feature type="transmembrane region" description="Helical" evidence="8">
    <location>
        <begin position="304"/>
        <end position="323"/>
    </location>
</feature>
<accession>A0A4R0HIQ1</accession>
<dbReference type="GO" id="GO:0005886">
    <property type="term" value="C:plasma membrane"/>
    <property type="evidence" value="ECO:0007669"/>
    <property type="project" value="UniProtKB-SubCell"/>
</dbReference>
<name>A0A4R0HIQ1_9ACTN</name>
<keyword evidence="6 8" id="KW-1133">Transmembrane helix</keyword>
<keyword evidence="7 8" id="KW-0472">Membrane</keyword>
<dbReference type="GO" id="GO:0000287">
    <property type="term" value="F:magnesium ion binding"/>
    <property type="evidence" value="ECO:0007669"/>
    <property type="project" value="TreeGrafter"/>
</dbReference>
<dbReference type="SUPFAM" id="SSF144083">
    <property type="entry name" value="Magnesium transport protein CorA, transmembrane region"/>
    <property type="match status" value="1"/>
</dbReference>
<evidence type="ECO:0000313" key="10">
    <source>
        <dbReference type="Proteomes" id="UP000292346"/>
    </source>
</evidence>
<proteinExistence type="inferred from homology"/>
<evidence type="ECO:0000256" key="8">
    <source>
        <dbReference type="SAM" id="Phobius"/>
    </source>
</evidence>
<evidence type="ECO:0000256" key="7">
    <source>
        <dbReference type="ARBA" id="ARBA00023136"/>
    </source>
</evidence>
<dbReference type="Proteomes" id="UP000292346">
    <property type="component" value="Unassembled WGS sequence"/>
</dbReference>
<dbReference type="InterPro" id="IPR045863">
    <property type="entry name" value="CorA_TM1_TM2"/>
</dbReference>